<name>F8ACK7_THEID</name>
<dbReference type="AlphaFoldDB" id="F8ACK7"/>
<reference evidence="1 2" key="2">
    <citation type="journal article" date="2012" name="Stand. Genomic Sci.">
        <title>Complete genome sequence of the thermophilic sulfate-reducing ocean bacterium Thermodesulfatator indicus type strain (CIR29812(T)).</title>
        <authorList>
            <person name="Anderson I."/>
            <person name="Saunders E."/>
            <person name="Lapidus A."/>
            <person name="Nolan M."/>
            <person name="Lucas S."/>
            <person name="Tice H."/>
            <person name="Del Rio T.G."/>
            <person name="Cheng J.F."/>
            <person name="Han C."/>
            <person name="Tapia R."/>
            <person name="Goodwin L.A."/>
            <person name="Pitluck S."/>
            <person name="Liolios K."/>
            <person name="Mavromatis K."/>
            <person name="Pagani I."/>
            <person name="Ivanova N."/>
            <person name="Mikhailova N."/>
            <person name="Pati A."/>
            <person name="Chen A."/>
            <person name="Palaniappan K."/>
            <person name="Land M."/>
            <person name="Hauser L."/>
            <person name="Jeffries C.D."/>
            <person name="Chang Y.J."/>
            <person name="Brambilla E.M."/>
            <person name="Rohde M."/>
            <person name="Spring S."/>
            <person name="Goker M."/>
            <person name="Detter J.C."/>
            <person name="Woyke T."/>
            <person name="Bristow J."/>
            <person name="Eisen J.A."/>
            <person name="Markowitz V."/>
            <person name="Hugenholtz P."/>
            <person name="Kyrpides N.C."/>
            <person name="Klenk H.P."/>
        </authorList>
    </citation>
    <scope>NUCLEOTIDE SEQUENCE [LARGE SCALE GENOMIC DNA]</scope>
    <source>
        <strain evidence="2">DSM 15286 / JCM 11887 / CIR29812</strain>
    </source>
</reference>
<accession>F8ACK7</accession>
<dbReference type="STRING" id="667014.Thein_1927"/>
<sequence>MLRGKPASVHALPYVYGTPESGKGGTERPGKAARAAFFFFGVPKISKNRVKKGYFFKKRDPSHPLSQVTFSPMKKNCLFVLLMLGLVFCEKPYVFSRGEAVPVFTPTWVVIPTASCEQKNEKQPRFRIPLEIKVKEKESGR</sequence>
<dbReference type="InParanoid" id="F8ACK7"/>
<reference evidence="2" key="1">
    <citation type="submission" date="2011-04" db="EMBL/GenBank/DDBJ databases">
        <title>The complete genome of Thermodesulfatator indicus DSM 15286.</title>
        <authorList>
            <person name="Lucas S."/>
            <person name="Copeland A."/>
            <person name="Lapidus A."/>
            <person name="Bruce D."/>
            <person name="Goodwin L."/>
            <person name="Pitluck S."/>
            <person name="Peters L."/>
            <person name="Kyrpides N."/>
            <person name="Mavromatis K."/>
            <person name="Pagani I."/>
            <person name="Ivanova N."/>
            <person name="Saunders L."/>
            <person name="Detter J.C."/>
            <person name="Tapia R."/>
            <person name="Han C."/>
            <person name="Land M."/>
            <person name="Hauser L."/>
            <person name="Markowitz V."/>
            <person name="Cheng J.-F."/>
            <person name="Hugenholtz P."/>
            <person name="Woyke T."/>
            <person name="Wu D."/>
            <person name="Spring S."/>
            <person name="Schroeder M."/>
            <person name="Brambilla E."/>
            <person name="Klenk H.-P."/>
            <person name="Eisen J.A."/>
        </authorList>
    </citation>
    <scope>NUCLEOTIDE SEQUENCE [LARGE SCALE GENOMIC DNA]</scope>
    <source>
        <strain evidence="2">DSM 15286 / JCM 11887 / CIR29812</strain>
    </source>
</reference>
<dbReference type="PaxDb" id="667014-Thein_1927"/>
<proteinExistence type="predicted"/>
<gene>
    <name evidence="1" type="ordered locus">Thein_1927</name>
</gene>
<dbReference type="Proteomes" id="UP000006793">
    <property type="component" value="Chromosome"/>
</dbReference>
<dbReference type="HOGENOM" id="CLU_1824423_0_0_0"/>
<organism evidence="1 2">
    <name type="scientific">Thermodesulfatator indicus (strain DSM 15286 / JCM 11887 / CIR29812)</name>
    <dbReference type="NCBI Taxonomy" id="667014"/>
    <lineage>
        <taxon>Bacteria</taxon>
        <taxon>Pseudomonadati</taxon>
        <taxon>Thermodesulfobacteriota</taxon>
        <taxon>Thermodesulfobacteria</taxon>
        <taxon>Thermodesulfobacteriales</taxon>
        <taxon>Thermodesulfatatoraceae</taxon>
        <taxon>Thermodesulfatator</taxon>
    </lineage>
</organism>
<keyword evidence="2" id="KW-1185">Reference proteome</keyword>
<dbReference type="KEGG" id="tid:Thein_1927"/>
<evidence type="ECO:0000313" key="2">
    <source>
        <dbReference type="Proteomes" id="UP000006793"/>
    </source>
</evidence>
<dbReference type="EMBL" id="CP002683">
    <property type="protein sequence ID" value="AEH45782.1"/>
    <property type="molecule type" value="Genomic_DNA"/>
</dbReference>
<evidence type="ECO:0000313" key="1">
    <source>
        <dbReference type="EMBL" id="AEH45782.1"/>
    </source>
</evidence>
<protein>
    <submittedName>
        <fullName evidence="1">Uncharacterized protein</fullName>
    </submittedName>
</protein>